<dbReference type="Proteomes" id="UP000199226">
    <property type="component" value="Unassembled WGS sequence"/>
</dbReference>
<feature type="chain" id="PRO_5011535299" evidence="1">
    <location>
        <begin position="21"/>
        <end position="505"/>
    </location>
</feature>
<gene>
    <name evidence="3" type="ORF">SAMN05421813_103176</name>
</gene>
<evidence type="ECO:0000259" key="2">
    <source>
        <dbReference type="Pfam" id="PF04389"/>
    </source>
</evidence>
<dbReference type="InterPro" id="IPR045175">
    <property type="entry name" value="M28_fam"/>
</dbReference>
<name>A0A1G9NTC6_9SPHI</name>
<protein>
    <submittedName>
        <fullName evidence="3">Peptidase family M28</fullName>
    </submittedName>
</protein>
<evidence type="ECO:0000256" key="1">
    <source>
        <dbReference type="SAM" id="SignalP"/>
    </source>
</evidence>
<dbReference type="InterPro" id="IPR007484">
    <property type="entry name" value="Peptidase_M28"/>
</dbReference>
<feature type="domain" description="Peptidase M28" evidence="2">
    <location>
        <begin position="264"/>
        <end position="479"/>
    </location>
</feature>
<sequence length="505" mass="56312">MKKPVLWALFLAGITSQSLAQDPNAEKYAGNINAKITKKHLSILASDKFEGRETGKRGAEMAAAYIAREFKKLKLIAPVNGSYLQQVSLIETSMLVHSFELNKNVLSSGKDFQFSGSGEARTIQANELLFIAKETESELKENDISGKVVLIIQYGQADEIAKRLSFLKRKKPALILAVNTEKNNSNHSHNSGVSLSVKNGSRESFPLKVYSPPVVQINPEIANLILKNSGSTFEKLAANNAQMLIKAELKLSYGPVQREVLSSNVLGYLEGTDLKDELLVYSAHYDHIGMNSDGGKDKVFNGADDDGSGTSGVLAIAKAFAKAKKEGNGPRRSILFLMFTGEEKNLLGSEYYSLNPVFPMANTITNLNIDMIGRTDFIYRNTPDSTNYLYLVGTDKLSIDLHRISDHANAVYTKLKLDYRHNAKDDPTQIYFWSDHYNFAKNGVPVIFYYNGKHEDYHKGSDEVRKINFNLLSKRAQLAYYTGWDLVNRDKRPVVDVKNNMPATR</sequence>
<keyword evidence="4" id="KW-1185">Reference proteome</keyword>
<dbReference type="SUPFAM" id="SSF53187">
    <property type="entry name" value="Zn-dependent exopeptidases"/>
    <property type="match status" value="1"/>
</dbReference>
<dbReference type="PANTHER" id="PTHR12147">
    <property type="entry name" value="METALLOPEPTIDASE M28 FAMILY MEMBER"/>
    <property type="match status" value="1"/>
</dbReference>
<evidence type="ECO:0000313" key="3">
    <source>
        <dbReference type="EMBL" id="SDL89822.1"/>
    </source>
</evidence>
<accession>A0A1G9NTC6</accession>
<dbReference type="PANTHER" id="PTHR12147:SF26">
    <property type="entry name" value="PEPTIDASE M28 DOMAIN-CONTAINING PROTEIN"/>
    <property type="match status" value="1"/>
</dbReference>
<organism evidence="3 4">
    <name type="scientific">Daejeonella rubra</name>
    <dbReference type="NCBI Taxonomy" id="990371"/>
    <lineage>
        <taxon>Bacteria</taxon>
        <taxon>Pseudomonadati</taxon>
        <taxon>Bacteroidota</taxon>
        <taxon>Sphingobacteriia</taxon>
        <taxon>Sphingobacteriales</taxon>
        <taxon>Sphingobacteriaceae</taxon>
        <taxon>Daejeonella</taxon>
    </lineage>
</organism>
<reference evidence="4" key="1">
    <citation type="submission" date="2016-10" db="EMBL/GenBank/DDBJ databases">
        <authorList>
            <person name="Varghese N."/>
            <person name="Submissions S."/>
        </authorList>
    </citation>
    <scope>NUCLEOTIDE SEQUENCE [LARGE SCALE GENOMIC DNA]</scope>
    <source>
        <strain evidence="4">DSM 24536</strain>
    </source>
</reference>
<dbReference type="AlphaFoldDB" id="A0A1G9NTC6"/>
<dbReference type="GO" id="GO:0008235">
    <property type="term" value="F:metalloexopeptidase activity"/>
    <property type="evidence" value="ECO:0007669"/>
    <property type="project" value="InterPro"/>
</dbReference>
<dbReference type="GO" id="GO:0006508">
    <property type="term" value="P:proteolysis"/>
    <property type="evidence" value="ECO:0007669"/>
    <property type="project" value="InterPro"/>
</dbReference>
<dbReference type="Pfam" id="PF04389">
    <property type="entry name" value="Peptidase_M28"/>
    <property type="match status" value="1"/>
</dbReference>
<keyword evidence="1" id="KW-0732">Signal</keyword>
<proteinExistence type="predicted"/>
<dbReference type="Gene3D" id="3.40.630.10">
    <property type="entry name" value="Zn peptidases"/>
    <property type="match status" value="2"/>
</dbReference>
<dbReference type="STRING" id="990371.SAMN05421813_103176"/>
<evidence type="ECO:0000313" key="4">
    <source>
        <dbReference type="Proteomes" id="UP000199226"/>
    </source>
</evidence>
<dbReference type="EMBL" id="FNHH01000003">
    <property type="protein sequence ID" value="SDL89822.1"/>
    <property type="molecule type" value="Genomic_DNA"/>
</dbReference>
<feature type="signal peptide" evidence="1">
    <location>
        <begin position="1"/>
        <end position="20"/>
    </location>
</feature>